<evidence type="ECO:0000256" key="1">
    <source>
        <dbReference type="ARBA" id="ARBA00004141"/>
    </source>
</evidence>
<comment type="caution">
    <text evidence="7">The sequence shown here is derived from an EMBL/GenBank/DDBJ whole genome shotgun (WGS) entry which is preliminary data.</text>
</comment>
<evidence type="ECO:0000256" key="4">
    <source>
        <dbReference type="ARBA" id="ARBA00023136"/>
    </source>
</evidence>
<sequence length="499" mass="54088">MAGHNANVTSLSGAEIQETTPLLQAQVPGDAQPLYHHRRRVIVITFTMFFFLEIGANLLLPATTVALEQKICNEQYANVDPNHRDCKAPIVQGSLAVLKGWQTTLDCVPGLFATVPYGILSDKWGRHRILSLAFTGITLGLAFQLMVLYFQVFPSHLVLVSPLFMFMGGGPAVITAMLYTSIADITPVSARGPIFLQLSGLLILAEVASGPIAGLILLESTWGLISLSSAFYVLATITTFLLPNTLHNTKTRDHHDNSDQPTTDEYTSNNAMSTFTASYRKLREGFKEIRSFLGGHGVVVALMFAYVLVALSKLVQVMLWQYTTKRYDWTWSKASFLLTIRSVVSLIVLIIVLPVLSQFVVTKLKVSAKRRDVWIASVTGLAGVIGTLLIAFAPTSEVLILGLVTLAVNGGMPAVIRSLLSDIVEPRSLGTMNSLVGILEMVGLMIAAPTLFGCLRLGFELGGNWIGLPFICAAAMITISTTIIWFSPISEQKGAVDGS</sequence>
<dbReference type="PROSITE" id="PS50850">
    <property type="entry name" value="MFS"/>
    <property type="match status" value="1"/>
</dbReference>
<gene>
    <name evidence="7" type="ORF">SCAR479_10495</name>
</gene>
<evidence type="ECO:0000313" key="7">
    <source>
        <dbReference type="EMBL" id="KAK9772810.1"/>
    </source>
</evidence>
<dbReference type="EMBL" id="JARVKM010000057">
    <property type="protein sequence ID" value="KAK9772810.1"/>
    <property type="molecule type" value="Genomic_DNA"/>
</dbReference>
<dbReference type="Pfam" id="PF07690">
    <property type="entry name" value="MFS_1"/>
    <property type="match status" value="1"/>
</dbReference>
<keyword evidence="2 5" id="KW-0812">Transmembrane</keyword>
<feature type="transmembrane region" description="Helical" evidence="5">
    <location>
        <begin position="399"/>
        <end position="420"/>
    </location>
</feature>
<dbReference type="PANTHER" id="PTHR23507">
    <property type="entry name" value="ZGC:174356"/>
    <property type="match status" value="1"/>
</dbReference>
<keyword evidence="4 5" id="KW-0472">Membrane</keyword>
<feature type="transmembrane region" description="Helical" evidence="5">
    <location>
        <begin position="432"/>
        <end position="459"/>
    </location>
</feature>
<feature type="transmembrane region" description="Helical" evidence="5">
    <location>
        <begin position="465"/>
        <end position="486"/>
    </location>
</feature>
<evidence type="ECO:0000256" key="3">
    <source>
        <dbReference type="ARBA" id="ARBA00022989"/>
    </source>
</evidence>
<proteinExistence type="predicted"/>
<feature type="domain" description="Major facilitator superfamily (MFS) profile" evidence="6">
    <location>
        <begin position="41"/>
        <end position="492"/>
    </location>
</feature>
<feature type="transmembrane region" description="Helical" evidence="5">
    <location>
        <begin position="335"/>
        <end position="361"/>
    </location>
</feature>
<feature type="transmembrane region" description="Helical" evidence="5">
    <location>
        <begin position="292"/>
        <end position="315"/>
    </location>
</feature>
<dbReference type="SUPFAM" id="SSF103473">
    <property type="entry name" value="MFS general substrate transporter"/>
    <property type="match status" value="1"/>
</dbReference>
<feature type="transmembrane region" description="Helical" evidence="5">
    <location>
        <begin position="129"/>
        <end position="151"/>
    </location>
</feature>
<feature type="transmembrane region" description="Helical" evidence="5">
    <location>
        <begin position="373"/>
        <end position="393"/>
    </location>
</feature>
<reference evidence="7 8" key="1">
    <citation type="submission" date="2024-02" db="EMBL/GenBank/DDBJ databases">
        <title>First draft genome assembly of two strains of Seiridium cardinale.</title>
        <authorList>
            <person name="Emiliani G."/>
            <person name="Scali E."/>
        </authorList>
    </citation>
    <scope>NUCLEOTIDE SEQUENCE [LARGE SCALE GENOMIC DNA]</scope>
    <source>
        <strain evidence="7 8">BM-138-000479</strain>
    </source>
</reference>
<keyword evidence="3 5" id="KW-1133">Transmembrane helix</keyword>
<dbReference type="Gene3D" id="1.20.1250.20">
    <property type="entry name" value="MFS general substrate transporter like domains"/>
    <property type="match status" value="1"/>
</dbReference>
<dbReference type="Proteomes" id="UP001465668">
    <property type="component" value="Unassembled WGS sequence"/>
</dbReference>
<dbReference type="InterPro" id="IPR036259">
    <property type="entry name" value="MFS_trans_sf"/>
</dbReference>
<dbReference type="InterPro" id="IPR020846">
    <property type="entry name" value="MFS_dom"/>
</dbReference>
<name>A0ABR2XGL1_9PEZI</name>
<evidence type="ECO:0000313" key="8">
    <source>
        <dbReference type="Proteomes" id="UP001465668"/>
    </source>
</evidence>
<comment type="subcellular location">
    <subcellularLocation>
        <location evidence="1">Membrane</location>
        <topology evidence="1">Multi-pass membrane protein</topology>
    </subcellularLocation>
</comment>
<evidence type="ECO:0000256" key="5">
    <source>
        <dbReference type="SAM" id="Phobius"/>
    </source>
</evidence>
<accession>A0ABR2XGL1</accession>
<feature type="transmembrane region" description="Helical" evidence="5">
    <location>
        <begin position="222"/>
        <end position="242"/>
    </location>
</feature>
<feature type="transmembrane region" description="Helical" evidence="5">
    <location>
        <begin position="41"/>
        <end position="60"/>
    </location>
</feature>
<keyword evidence="8" id="KW-1185">Reference proteome</keyword>
<dbReference type="InterPro" id="IPR011701">
    <property type="entry name" value="MFS"/>
</dbReference>
<organism evidence="7 8">
    <name type="scientific">Seiridium cardinale</name>
    <dbReference type="NCBI Taxonomy" id="138064"/>
    <lineage>
        <taxon>Eukaryota</taxon>
        <taxon>Fungi</taxon>
        <taxon>Dikarya</taxon>
        <taxon>Ascomycota</taxon>
        <taxon>Pezizomycotina</taxon>
        <taxon>Sordariomycetes</taxon>
        <taxon>Xylariomycetidae</taxon>
        <taxon>Amphisphaeriales</taxon>
        <taxon>Sporocadaceae</taxon>
        <taxon>Seiridium</taxon>
    </lineage>
</organism>
<dbReference type="PANTHER" id="PTHR23507:SF1">
    <property type="entry name" value="FI18259P1-RELATED"/>
    <property type="match status" value="1"/>
</dbReference>
<feature type="transmembrane region" description="Helical" evidence="5">
    <location>
        <begin position="194"/>
        <end position="216"/>
    </location>
</feature>
<feature type="transmembrane region" description="Helical" evidence="5">
    <location>
        <begin position="163"/>
        <end position="182"/>
    </location>
</feature>
<evidence type="ECO:0000256" key="2">
    <source>
        <dbReference type="ARBA" id="ARBA00022692"/>
    </source>
</evidence>
<evidence type="ECO:0000259" key="6">
    <source>
        <dbReference type="PROSITE" id="PS50850"/>
    </source>
</evidence>
<protein>
    <submittedName>
        <fullName evidence="7">Major facilitator superfamily (MFS) profile domain-containing protein</fullName>
    </submittedName>
</protein>